<evidence type="ECO:0000313" key="8">
    <source>
        <dbReference type="Proteomes" id="UP000184498"/>
    </source>
</evidence>
<evidence type="ECO:0000313" key="7">
    <source>
        <dbReference type="EMBL" id="SHK00639.1"/>
    </source>
</evidence>
<evidence type="ECO:0000256" key="2">
    <source>
        <dbReference type="ARBA" id="ARBA00022638"/>
    </source>
</evidence>
<organism evidence="7 8">
    <name type="scientific">Epilithonimonas mollis</name>
    <dbReference type="NCBI Taxonomy" id="216903"/>
    <lineage>
        <taxon>Bacteria</taxon>
        <taxon>Pseudomonadati</taxon>
        <taxon>Bacteroidota</taxon>
        <taxon>Flavobacteriia</taxon>
        <taxon>Flavobacteriales</taxon>
        <taxon>Weeksellaceae</taxon>
        <taxon>Chryseobacterium group</taxon>
        <taxon>Epilithonimonas</taxon>
    </lineage>
</organism>
<feature type="domain" description="LysM" evidence="6">
    <location>
        <begin position="303"/>
        <end position="347"/>
    </location>
</feature>
<dbReference type="Proteomes" id="UP000184498">
    <property type="component" value="Unassembled WGS sequence"/>
</dbReference>
<dbReference type="Pfam" id="PF01476">
    <property type="entry name" value="LysM"/>
    <property type="match status" value="2"/>
</dbReference>
<accession>A0A1M6NY15</accession>
<dbReference type="SMART" id="SM00047">
    <property type="entry name" value="LYZ2"/>
    <property type="match status" value="1"/>
</dbReference>
<keyword evidence="8" id="KW-1185">Reference proteome</keyword>
<dbReference type="STRING" id="216903.SAMN05444371_0739"/>
<dbReference type="GO" id="GO:0031640">
    <property type="term" value="P:killing of cells of another organism"/>
    <property type="evidence" value="ECO:0007669"/>
    <property type="project" value="UniProtKB-KW"/>
</dbReference>
<dbReference type="PROSITE" id="PS51782">
    <property type="entry name" value="LYSM"/>
    <property type="match status" value="1"/>
</dbReference>
<sequence length="354" mass="40540">MKKLLGIGFVCILGFAKAQTWKTEDQYIQKFAPYAVEEMEKYKIPASITLAQGLLETGGGQSRLALEGKNHFGIKCKEDWTGRTMKHTDDAPNECFRVYEDPKQSYEDHSVFLATRKYYTKLFDLDPKDYKAWAHGLKKAGYATNPRYAYILIDKIERYKLYEFDNTSKDEVYYAILKLYPSLNSDAVFMAQLSQEKQNEKVSPPTIKVDYTQGSYAKQQSKVSELVDAKSKAELLKNILVKNHPNGDLKFFVMPVDADMSDIAKKFGISEKRLMKYNELEDSKLAKNEIIFLEGKNSSGNKETYKAGIGETMHDIAQKFGIKMKKLYSKNRMESGEEPRAGQTIYLQSKKPRS</sequence>
<dbReference type="PANTHER" id="PTHR33308:SF9">
    <property type="entry name" value="PEPTIDOGLYCAN HYDROLASE FLGJ"/>
    <property type="match status" value="1"/>
</dbReference>
<dbReference type="EMBL" id="FRAM01000001">
    <property type="protein sequence ID" value="SHK00639.1"/>
    <property type="molecule type" value="Genomic_DNA"/>
</dbReference>
<dbReference type="InterPro" id="IPR051056">
    <property type="entry name" value="Glycosyl_Hydrolase_73"/>
</dbReference>
<dbReference type="GO" id="GO:0004040">
    <property type="term" value="F:amidase activity"/>
    <property type="evidence" value="ECO:0007669"/>
    <property type="project" value="InterPro"/>
</dbReference>
<dbReference type="SUPFAM" id="SSF54106">
    <property type="entry name" value="LysM domain"/>
    <property type="match status" value="1"/>
</dbReference>
<proteinExistence type="predicted"/>
<evidence type="ECO:0000256" key="3">
    <source>
        <dbReference type="ARBA" id="ARBA00022801"/>
    </source>
</evidence>
<keyword evidence="3 7" id="KW-0378">Hydrolase</keyword>
<dbReference type="InterPro" id="IPR002901">
    <property type="entry name" value="MGlyc_endo_b_GlcNAc-like_dom"/>
</dbReference>
<dbReference type="OrthoDB" id="977752at2"/>
<dbReference type="Pfam" id="PF01832">
    <property type="entry name" value="Glucosaminidase"/>
    <property type="match status" value="1"/>
</dbReference>
<name>A0A1M6NY15_9FLAO</name>
<keyword evidence="1" id="KW-0929">Antimicrobial</keyword>
<dbReference type="RefSeq" id="WP_072996474.1">
    <property type="nucleotide sequence ID" value="NZ_FRAM01000001.1"/>
</dbReference>
<keyword evidence="2" id="KW-0081">Bacteriolytic enzyme</keyword>
<evidence type="ECO:0000256" key="1">
    <source>
        <dbReference type="ARBA" id="ARBA00022529"/>
    </source>
</evidence>
<dbReference type="Gene3D" id="1.10.530.10">
    <property type="match status" value="1"/>
</dbReference>
<dbReference type="CDD" id="cd00118">
    <property type="entry name" value="LysM"/>
    <property type="match status" value="1"/>
</dbReference>
<evidence type="ECO:0000259" key="6">
    <source>
        <dbReference type="PROSITE" id="PS51782"/>
    </source>
</evidence>
<dbReference type="Gene3D" id="3.10.350.10">
    <property type="entry name" value="LysM domain"/>
    <property type="match status" value="1"/>
</dbReference>
<reference evidence="8" key="1">
    <citation type="submission" date="2016-11" db="EMBL/GenBank/DDBJ databases">
        <authorList>
            <person name="Varghese N."/>
            <person name="Submissions S."/>
        </authorList>
    </citation>
    <scope>NUCLEOTIDE SEQUENCE [LARGE SCALE GENOMIC DNA]</scope>
    <source>
        <strain evidence="8">DSM 18016</strain>
    </source>
</reference>
<gene>
    <name evidence="7" type="ORF">SAMN05444371_0739</name>
</gene>
<protein>
    <recommendedName>
        <fullName evidence="4">Peptidoglycan hydrolase</fullName>
    </recommendedName>
</protein>
<dbReference type="GO" id="GO:0042742">
    <property type="term" value="P:defense response to bacterium"/>
    <property type="evidence" value="ECO:0007669"/>
    <property type="project" value="UniProtKB-KW"/>
</dbReference>
<dbReference type="PANTHER" id="PTHR33308">
    <property type="entry name" value="PEPTIDOGLYCAN HYDROLASE FLGJ"/>
    <property type="match status" value="1"/>
</dbReference>
<feature type="region of interest" description="Disordered" evidence="5">
    <location>
        <begin position="331"/>
        <end position="354"/>
    </location>
</feature>
<dbReference type="InterPro" id="IPR036779">
    <property type="entry name" value="LysM_dom_sf"/>
</dbReference>
<dbReference type="AlphaFoldDB" id="A0A1M6NY15"/>
<feature type="compositionally biased region" description="Basic and acidic residues" evidence="5">
    <location>
        <begin position="331"/>
        <end position="340"/>
    </location>
</feature>
<evidence type="ECO:0000256" key="5">
    <source>
        <dbReference type="SAM" id="MobiDB-lite"/>
    </source>
</evidence>
<dbReference type="InterPro" id="IPR018392">
    <property type="entry name" value="LysM"/>
</dbReference>
<evidence type="ECO:0000256" key="4">
    <source>
        <dbReference type="ARBA" id="ARBA00032108"/>
    </source>
</evidence>